<dbReference type="Proteomes" id="UP001302274">
    <property type="component" value="Unassembled WGS sequence"/>
</dbReference>
<evidence type="ECO:0000313" key="1">
    <source>
        <dbReference type="EMBL" id="MEA9355131.1"/>
    </source>
</evidence>
<keyword evidence="2" id="KW-1185">Reference proteome</keyword>
<name>A0ABU5VQ13_9BACT</name>
<dbReference type="EMBL" id="JAYGJQ010000001">
    <property type="protein sequence ID" value="MEA9355131.1"/>
    <property type="molecule type" value="Genomic_DNA"/>
</dbReference>
<gene>
    <name evidence="1" type="ORF">SHI21_02915</name>
</gene>
<protein>
    <recommendedName>
        <fullName evidence="3">Lipoprotein</fullName>
    </recommendedName>
</protein>
<dbReference type="RefSeq" id="WP_323574619.1">
    <property type="nucleotide sequence ID" value="NZ_JAYGJQ010000001.1"/>
</dbReference>
<organism evidence="1 2">
    <name type="scientific">Bacteriovorax antarcticus</name>
    <dbReference type="NCBI Taxonomy" id="3088717"/>
    <lineage>
        <taxon>Bacteria</taxon>
        <taxon>Pseudomonadati</taxon>
        <taxon>Bdellovibrionota</taxon>
        <taxon>Bacteriovoracia</taxon>
        <taxon>Bacteriovoracales</taxon>
        <taxon>Bacteriovoracaceae</taxon>
        <taxon>Bacteriovorax</taxon>
    </lineage>
</organism>
<accession>A0ABU5VQ13</accession>
<comment type="caution">
    <text evidence="1">The sequence shown here is derived from an EMBL/GenBank/DDBJ whole genome shotgun (WGS) entry which is preliminary data.</text>
</comment>
<evidence type="ECO:0000313" key="2">
    <source>
        <dbReference type="Proteomes" id="UP001302274"/>
    </source>
</evidence>
<sequence length="135" mass="15383">MRILILILAISVVSFSCTKKVEKPAVTIGHYSKQVVQITEVITKLMNEPDVKVMNFMADGVESTRAISCDAVGEECNAYYEFINKIVDLTKDGELSAKDREILVQYQQRVFTELKKSDIKIQQEWKDYINSGNKD</sequence>
<dbReference type="PROSITE" id="PS51257">
    <property type="entry name" value="PROKAR_LIPOPROTEIN"/>
    <property type="match status" value="1"/>
</dbReference>
<reference evidence="1 2" key="1">
    <citation type="submission" date="2023-11" db="EMBL/GenBank/DDBJ databases">
        <title>A Novel Polar Bacteriovorax (B. antarcticus) Isolated from the Biocrust in Antarctica.</title>
        <authorList>
            <person name="Mun W."/>
            <person name="Choi S.Y."/>
            <person name="Mitchell R.J."/>
        </authorList>
    </citation>
    <scope>NUCLEOTIDE SEQUENCE [LARGE SCALE GENOMIC DNA]</scope>
    <source>
        <strain evidence="1 2">PP10</strain>
    </source>
</reference>
<evidence type="ECO:0008006" key="3">
    <source>
        <dbReference type="Google" id="ProtNLM"/>
    </source>
</evidence>
<proteinExistence type="predicted"/>